<evidence type="ECO:0000313" key="3">
    <source>
        <dbReference type="EMBL" id="OHA08958.1"/>
    </source>
</evidence>
<evidence type="ECO:0000256" key="1">
    <source>
        <dbReference type="SAM" id="SignalP"/>
    </source>
</evidence>
<gene>
    <name evidence="3" type="ORF">A3B37_02925</name>
</gene>
<dbReference type="SUPFAM" id="SSF63446">
    <property type="entry name" value="Type I dockerin domain"/>
    <property type="match status" value="1"/>
</dbReference>
<evidence type="ECO:0000259" key="2">
    <source>
        <dbReference type="PROSITE" id="PS51766"/>
    </source>
</evidence>
<dbReference type="CDD" id="cd14256">
    <property type="entry name" value="Dockerin_I"/>
    <property type="match status" value="1"/>
</dbReference>
<organism evidence="3 4">
    <name type="scientific">Candidatus Sungbacteria bacterium RIFCSPLOWO2_01_FULL_59_16</name>
    <dbReference type="NCBI Taxonomy" id="1802280"/>
    <lineage>
        <taxon>Bacteria</taxon>
        <taxon>Candidatus Sungiibacteriota</taxon>
    </lineage>
</organism>
<dbReference type="EMBL" id="MHQS01000008">
    <property type="protein sequence ID" value="OHA08958.1"/>
    <property type="molecule type" value="Genomic_DNA"/>
</dbReference>
<sequence length="227" mass="23851">MKHKKLIAFIAVAGFVATAIFSSLDVGAAKLNKLWVALGDDIHNTNSGNVGIATTMPAATLTVNGSSYVRGGSGDVSEDGSLTSLDAALIAQYLVGTRNLTPAQYAKADVNGDGRVNTLDRDLIANIRVGNVTLDDAHHGVGKFKADTMLSPTYAGNLGIGTTQPQSALHVPDGRYFQAEDNNSGPPPAEDCDSDLERGRLSIDTANGRLYLCNGATRGWDYVLLND</sequence>
<dbReference type="Gene3D" id="1.10.1330.10">
    <property type="entry name" value="Dockerin domain"/>
    <property type="match status" value="1"/>
</dbReference>
<dbReference type="InterPro" id="IPR036439">
    <property type="entry name" value="Dockerin_dom_sf"/>
</dbReference>
<dbReference type="AlphaFoldDB" id="A0A1G2LBG7"/>
<protein>
    <recommendedName>
        <fullName evidence="2">Dockerin domain-containing protein</fullName>
    </recommendedName>
</protein>
<accession>A0A1G2LBG7</accession>
<dbReference type="InterPro" id="IPR016134">
    <property type="entry name" value="Dockerin_dom"/>
</dbReference>
<feature type="chain" id="PRO_5009583533" description="Dockerin domain-containing protein" evidence="1">
    <location>
        <begin position="29"/>
        <end position="227"/>
    </location>
</feature>
<keyword evidence="1" id="KW-0732">Signal</keyword>
<dbReference type="Proteomes" id="UP000176705">
    <property type="component" value="Unassembled WGS sequence"/>
</dbReference>
<dbReference type="PROSITE" id="PS51766">
    <property type="entry name" value="DOCKERIN"/>
    <property type="match status" value="1"/>
</dbReference>
<reference evidence="3 4" key="1">
    <citation type="journal article" date="2016" name="Nat. Commun.">
        <title>Thousands of microbial genomes shed light on interconnected biogeochemical processes in an aquifer system.</title>
        <authorList>
            <person name="Anantharaman K."/>
            <person name="Brown C.T."/>
            <person name="Hug L.A."/>
            <person name="Sharon I."/>
            <person name="Castelle C.J."/>
            <person name="Probst A.J."/>
            <person name="Thomas B.C."/>
            <person name="Singh A."/>
            <person name="Wilkins M.J."/>
            <person name="Karaoz U."/>
            <person name="Brodie E.L."/>
            <person name="Williams K.H."/>
            <person name="Hubbard S.S."/>
            <person name="Banfield J.F."/>
        </authorList>
    </citation>
    <scope>NUCLEOTIDE SEQUENCE [LARGE SCALE GENOMIC DNA]</scope>
</reference>
<feature type="domain" description="Dockerin" evidence="2">
    <location>
        <begin position="69"/>
        <end position="137"/>
    </location>
</feature>
<dbReference type="Pfam" id="PF00404">
    <property type="entry name" value="Dockerin_1"/>
    <property type="match status" value="1"/>
</dbReference>
<proteinExistence type="predicted"/>
<name>A0A1G2LBG7_9BACT</name>
<evidence type="ECO:0000313" key="4">
    <source>
        <dbReference type="Proteomes" id="UP000176705"/>
    </source>
</evidence>
<feature type="signal peptide" evidence="1">
    <location>
        <begin position="1"/>
        <end position="28"/>
    </location>
</feature>
<dbReference type="STRING" id="1802280.A3B37_02925"/>
<dbReference type="GO" id="GO:0004553">
    <property type="term" value="F:hydrolase activity, hydrolyzing O-glycosyl compounds"/>
    <property type="evidence" value="ECO:0007669"/>
    <property type="project" value="InterPro"/>
</dbReference>
<dbReference type="GO" id="GO:0000272">
    <property type="term" value="P:polysaccharide catabolic process"/>
    <property type="evidence" value="ECO:0007669"/>
    <property type="project" value="InterPro"/>
</dbReference>
<dbReference type="InterPro" id="IPR002105">
    <property type="entry name" value="Dockerin_1_rpt"/>
</dbReference>
<comment type="caution">
    <text evidence="3">The sequence shown here is derived from an EMBL/GenBank/DDBJ whole genome shotgun (WGS) entry which is preliminary data.</text>
</comment>